<keyword evidence="3" id="KW-1185">Reference proteome</keyword>
<feature type="domain" description="Retrovirus-related Pol polyprotein from transposon TNT 1-94-like beta-barrel" evidence="1">
    <location>
        <begin position="6"/>
        <end position="65"/>
    </location>
</feature>
<comment type="caution">
    <text evidence="2">The sequence shown here is derived from an EMBL/GenBank/DDBJ whole genome shotgun (WGS) entry which is preliminary data.</text>
</comment>
<evidence type="ECO:0000259" key="1">
    <source>
        <dbReference type="Pfam" id="PF22936"/>
    </source>
</evidence>
<reference evidence="2" key="1">
    <citation type="submission" date="2018-05" db="EMBL/GenBank/DDBJ databases">
        <title>Draft genome of Mucuna pruriens seed.</title>
        <authorList>
            <person name="Nnadi N.E."/>
            <person name="Vos R."/>
            <person name="Hasami M.H."/>
            <person name="Devisetty U.K."/>
            <person name="Aguiy J.C."/>
        </authorList>
    </citation>
    <scope>NUCLEOTIDE SEQUENCE [LARGE SCALE GENOMIC DNA]</scope>
    <source>
        <strain evidence="2">JCA_2017</strain>
    </source>
</reference>
<dbReference type="EMBL" id="QJKJ01009624">
    <property type="protein sequence ID" value="RDX76104.1"/>
    <property type="molecule type" value="Genomic_DNA"/>
</dbReference>
<dbReference type="Proteomes" id="UP000257109">
    <property type="component" value="Unassembled WGS sequence"/>
</dbReference>
<dbReference type="AlphaFoldDB" id="A0A371FCT9"/>
<dbReference type="STRING" id="157652.A0A371FCT9"/>
<feature type="non-terminal residue" evidence="2">
    <location>
        <position position="1"/>
    </location>
</feature>
<organism evidence="2 3">
    <name type="scientific">Mucuna pruriens</name>
    <name type="common">Velvet bean</name>
    <name type="synonym">Dolichos pruriens</name>
    <dbReference type="NCBI Taxonomy" id="157652"/>
    <lineage>
        <taxon>Eukaryota</taxon>
        <taxon>Viridiplantae</taxon>
        <taxon>Streptophyta</taxon>
        <taxon>Embryophyta</taxon>
        <taxon>Tracheophyta</taxon>
        <taxon>Spermatophyta</taxon>
        <taxon>Magnoliopsida</taxon>
        <taxon>eudicotyledons</taxon>
        <taxon>Gunneridae</taxon>
        <taxon>Pentapetalae</taxon>
        <taxon>rosids</taxon>
        <taxon>fabids</taxon>
        <taxon>Fabales</taxon>
        <taxon>Fabaceae</taxon>
        <taxon>Papilionoideae</taxon>
        <taxon>50 kb inversion clade</taxon>
        <taxon>NPAAA clade</taxon>
        <taxon>indigoferoid/millettioid clade</taxon>
        <taxon>Phaseoleae</taxon>
        <taxon>Mucuna</taxon>
    </lineage>
</organism>
<dbReference type="OrthoDB" id="7473114at2759"/>
<proteinExistence type="predicted"/>
<sequence>MIHPTWYPDSGATNHLTSNSTNLMEETNYSDDSKIKMANGASATIQNIDTNQILWKESLTSYNISSTMPVPLADQYTNLIEHVSNQAIPAAINIHPLITRSKVGISKPKVYAAVKDSNLPVDAHTEPQTVKVALSSTHWREAMQQEYDVLLKNKTWSLVPLPPSCKAIGRKWIFKVKRNVDGSINNINQD</sequence>
<evidence type="ECO:0000313" key="2">
    <source>
        <dbReference type="EMBL" id="RDX76104.1"/>
    </source>
</evidence>
<name>A0A371FCT9_MUCPR</name>
<gene>
    <name evidence="2" type="ORF">CR513_43940</name>
</gene>
<evidence type="ECO:0000313" key="3">
    <source>
        <dbReference type="Proteomes" id="UP000257109"/>
    </source>
</evidence>
<protein>
    <submittedName>
        <fullName evidence="2">Mitochondrial protein</fullName>
    </submittedName>
</protein>
<dbReference type="Pfam" id="PF22936">
    <property type="entry name" value="Pol_BBD"/>
    <property type="match status" value="1"/>
</dbReference>
<dbReference type="InterPro" id="IPR054722">
    <property type="entry name" value="PolX-like_BBD"/>
</dbReference>
<accession>A0A371FCT9</accession>